<protein>
    <submittedName>
        <fullName evidence="1">AAA family ATPase</fullName>
    </submittedName>
</protein>
<accession>A0A414ZL95</accession>
<reference evidence="1 2" key="1">
    <citation type="submission" date="2018-08" db="EMBL/GenBank/DDBJ databases">
        <title>A genome reference for cultivated species of the human gut microbiota.</title>
        <authorList>
            <person name="Zou Y."/>
            <person name="Xue W."/>
            <person name="Luo G."/>
        </authorList>
    </citation>
    <scope>NUCLEOTIDE SEQUENCE [LARGE SCALE GENOMIC DNA]</scope>
    <source>
        <strain evidence="1 2">AM16-11</strain>
    </source>
</reference>
<dbReference type="PANTHER" id="PTHR37816">
    <property type="entry name" value="YALI0E33011P"/>
    <property type="match status" value="1"/>
</dbReference>
<dbReference type="SUPFAM" id="SSF52540">
    <property type="entry name" value="P-loop containing nucleoside triphosphate hydrolases"/>
    <property type="match status" value="1"/>
</dbReference>
<dbReference type="Gene3D" id="3.40.50.300">
    <property type="entry name" value="P-loop containing nucleotide triphosphate hydrolases"/>
    <property type="match status" value="1"/>
</dbReference>
<dbReference type="AlphaFoldDB" id="A0A414ZL95"/>
<dbReference type="Proteomes" id="UP000285865">
    <property type="component" value="Unassembled WGS sequence"/>
</dbReference>
<dbReference type="InterPro" id="IPR052922">
    <property type="entry name" value="Cytidylate_Kinase-2"/>
</dbReference>
<dbReference type="Pfam" id="PF13238">
    <property type="entry name" value="AAA_18"/>
    <property type="match status" value="1"/>
</dbReference>
<dbReference type="RefSeq" id="WP_022085200.1">
    <property type="nucleotide sequence ID" value="NZ_QRKN01000005.1"/>
</dbReference>
<name>A0A414ZL95_9FIRM</name>
<evidence type="ECO:0000313" key="2">
    <source>
        <dbReference type="Proteomes" id="UP000285865"/>
    </source>
</evidence>
<dbReference type="InterPro" id="IPR027417">
    <property type="entry name" value="P-loop_NTPase"/>
</dbReference>
<gene>
    <name evidence="1" type="ORF">DW172_08160</name>
</gene>
<comment type="caution">
    <text evidence="1">The sequence shown here is derived from an EMBL/GenBank/DDBJ whole genome shotgun (WGS) entry which is preliminary data.</text>
</comment>
<evidence type="ECO:0000313" key="1">
    <source>
        <dbReference type="EMBL" id="RHI22114.1"/>
    </source>
</evidence>
<dbReference type="PRINTS" id="PR01100">
    <property type="entry name" value="SHIKIMTKNASE"/>
</dbReference>
<proteinExistence type="predicted"/>
<sequence length="182" mass="21119">MSTGIMIIGPSGSGKTTLGKIVAQKLGYPYFDVDDYIWKQNTDSPYTQMYTREEKISRLNTDIAPYEHFVMAGSMSSFHYAFDDMFKMMVFLYVEPDIRIQRVHKRAIERFGRRVLEGGDMYESHMKFLKDNRSYEEDGSPNMREQKEWMTNMSCVKIELDGATDLESNADIIVNNWSGIVE</sequence>
<dbReference type="EMBL" id="QRKN01000005">
    <property type="protein sequence ID" value="RHI22114.1"/>
    <property type="molecule type" value="Genomic_DNA"/>
</dbReference>
<organism evidence="1 2">
    <name type="scientific">Agathobacter rectalis</name>
    <dbReference type="NCBI Taxonomy" id="39491"/>
    <lineage>
        <taxon>Bacteria</taxon>
        <taxon>Bacillati</taxon>
        <taxon>Bacillota</taxon>
        <taxon>Clostridia</taxon>
        <taxon>Lachnospirales</taxon>
        <taxon>Lachnospiraceae</taxon>
        <taxon>Agathobacter</taxon>
    </lineage>
</organism>
<dbReference type="PANTHER" id="PTHR37816:SF2">
    <property type="entry name" value="DNA TOPOLOGY MODULATION PROTEIN FLAR-RELATED PROTEIN"/>
    <property type="match status" value="1"/>
</dbReference>